<feature type="domain" description="N-acetyltransferase" evidence="3">
    <location>
        <begin position="1"/>
        <end position="148"/>
    </location>
</feature>
<reference evidence="4 5" key="1">
    <citation type="submission" date="2023-05" db="EMBL/GenBank/DDBJ databases">
        <title>Xanthomonas rydalmerenesis sp. nov., a novel Xanthomonas species isolated from Fragaria x ananassa.</title>
        <authorList>
            <person name="McKnight D.J.E."/>
            <person name="Wong-Bajracharya J."/>
            <person name="Okoh E.B."/>
            <person name="Snijders F."/>
            <person name="Lidbetter F."/>
            <person name="Webster J."/>
            <person name="Djordjevic S.P."/>
            <person name="Bogema D.R."/>
            <person name="Chapman T.A."/>
        </authorList>
    </citation>
    <scope>NUCLEOTIDE SEQUENCE [LARGE SCALE GENOMIC DNA]</scope>
    <source>
        <strain evidence="4 5">DAR34883</strain>
    </source>
</reference>
<gene>
    <name evidence="4" type="ORF">QN243_20180</name>
</gene>
<dbReference type="InterPro" id="IPR050832">
    <property type="entry name" value="Bact_Acetyltransf"/>
</dbReference>
<dbReference type="EMBL" id="CP126172">
    <property type="protein sequence ID" value="WOS40680.1"/>
    <property type="molecule type" value="Genomic_DNA"/>
</dbReference>
<evidence type="ECO:0000259" key="3">
    <source>
        <dbReference type="PROSITE" id="PS51186"/>
    </source>
</evidence>
<dbReference type="Gene3D" id="3.40.630.30">
    <property type="match status" value="1"/>
</dbReference>
<accession>A0ABZ0JNR2</accession>
<dbReference type="CDD" id="cd04301">
    <property type="entry name" value="NAT_SF"/>
    <property type="match status" value="1"/>
</dbReference>
<keyword evidence="5" id="KW-1185">Reference proteome</keyword>
<dbReference type="PROSITE" id="PS51186">
    <property type="entry name" value="GNAT"/>
    <property type="match status" value="1"/>
</dbReference>
<dbReference type="RefSeq" id="WP_317844048.1">
    <property type="nucleotide sequence ID" value="NZ_CP126170.1"/>
</dbReference>
<proteinExistence type="predicted"/>
<keyword evidence="1" id="KW-0808">Transferase</keyword>
<evidence type="ECO:0000313" key="5">
    <source>
        <dbReference type="Proteomes" id="UP001302020"/>
    </source>
</evidence>
<dbReference type="SUPFAM" id="SSF55729">
    <property type="entry name" value="Acyl-CoA N-acyltransferases (Nat)"/>
    <property type="match status" value="1"/>
</dbReference>
<protein>
    <submittedName>
        <fullName evidence="4">GNAT family N-acetyltransferase</fullName>
    </submittedName>
</protein>
<sequence>MIRFALHSDIPAMLVLGEAMHEESRFRSRPWNTEKVRKLLAWLIDDPDGIALVAEDDGRIIGGFMGMVQDHWCTDSRESCDLALYVTPEHRGGLTAARLLNKYRNWAHERGADSVLLGITTGVDLATSTRLFERLGFQHVGHLFEEKH</sequence>
<dbReference type="InterPro" id="IPR000182">
    <property type="entry name" value="GNAT_dom"/>
</dbReference>
<evidence type="ECO:0000256" key="2">
    <source>
        <dbReference type="ARBA" id="ARBA00023315"/>
    </source>
</evidence>
<evidence type="ECO:0000313" key="4">
    <source>
        <dbReference type="EMBL" id="WOS40680.1"/>
    </source>
</evidence>
<dbReference type="PANTHER" id="PTHR43877">
    <property type="entry name" value="AMINOALKYLPHOSPHONATE N-ACETYLTRANSFERASE-RELATED-RELATED"/>
    <property type="match status" value="1"/>
</dbReference>
<keyword evidence="2" id="KW-0012">Acyltransferase</keyword>
<dbReference type="InterPro" id="IPR016181">
    <property type="entry name" value="Acyl_CoA_acyltransferase"/>
</dbReference>
<dbReference type="Proteomes" id="UP001302020">
    <property type="component" value="Chromosome"/>
</dbReference>
<organism evidence="4 5">
    <name type="scientific">Xanthomonas rydalmerensis</name>
    <dbReference type="NCBI Taxonomy" id="3046274"/>
    <lineage>
        <taxon>Bacteria</taxon>
        <taxon>Pseudomonadati</taxon>
        <taxon>Pseudomonadota</taxon>
        <taxon>Gammaproteobacteria</taxon>
        <taxon>Lysobacterales</taxon>
        <taxon>Lysobacteraceae</taxon>
        <taxon>Xanthomonas</taxon>
    </lineage>
</organism>
<name>A0ABZ0JNR2_9XANT</name>
<dbReference type="Pfam" id="PF00583">
    <property type="entry name" value="Acetyltransf_1"/>
    <property type="match status" value="1"/>
</dbReference>
<evidence type="ECO:0000256" key="1">
    <source>
        <dbReference type="ARBA" id="ARBA00022679"/>
    </source>
</evidence>